<dbReference type="Proteomes" id="UP001189429">
    <property type="component" value="Unassembled WGS sequence"/>
</dbReference>
<name>A0ABN9U7U3_9DINO</name>
<evidence type="ECO:0000256" key="5">
    <source>
        <dbReference type="SAM" id="Phobius"/>
    </source>
</evidence>
<sequence>MYAPTAKFFAVLPVDRKTKEVIVPDGWTVPNARLETDPSEARRAPEAPTLAVEPLAEPGEREVVHRLYATRLFLVVLVLEATDIFFAVDSVSAIVAQIPDLFLAYTACVFAMLGLRATFFVVDELVRLFFLL</sequence>
<evidence type="ECO:0000313" key="6">
    <source>
        <dbReference type="EMBL" id="CAK0853734.1"/>
    </source>
</evidence>
<keyword evidence="2 5" id="KW-0812">Transmembrane</keyword>
<dbReference type="InterPro" id="IPR005496">
    <property type="entry name" value="Integral_membrane_TerC"/>
</dbReference>
<evidence type="ECO:0000256" key="3">
    <source>
        <dbReference type="ARBA" id="ARBA00022989"/>
    </source>
</evidence>
<keyword evidence="7" id="KW-1185">Reference proteome</keyword>
<dbReference type="EMBL" id="CAUYUJ010015421">
    <property type="protein sequence ID" value="CAK0853734.1"/>
    <property type="molecule type" value="Genomic_DNA"/>
</dbReference>
<feature type="non-terminal residue" evidence="6">
    <location>
        <position position="132"/>
    </location>
</feature>
<comment type="caution">
    <text evidence="6">The sequence shown here is derived from an EMBL/GenBank/DDBJ whole genome shotgun (WGS) entry which is preliminary data.</text>
</comment>
<evidence type="ECO:0000256" key="1">
    <source>
        <dbReference type="ARBA" id="ARBA00004141"/>
    </source>
</evidence>
<evidence type="ECO:0000313" key="7">
    <source>
        <dbReference type="Proteomes" id="UP001189429"/>
    </source>
</evidence>
<evidence type="ECO:0000256" key="4">
    <source>
        <dbReference type="ARBA" id="ARBA00023136"/>
    </source>
</evidence>
<dbReference type="PANTHER" id="PTHR30238:SF0">
    <property type="entry name" value="THYLAKOID MEMBRANE PROTEIN TERC, CHLOROPLASTIC"/>
    <property type="match status" value="1"/>
</dbReference>
<dbReference type="PANTHER" id="PTHR30238">
    <property type="entry name" value="MEMBRANE BOUND PREDICTED REDOX MODULATOR"/>
    <property type="match status" value="1"/>
</dbReference>
<keyword evidence="4 5" id="KW-0472">Membrane</keyword>
<evidence type="ECO:0000256" key="2">
    <source>
        <dbReference type="ARBA" id="ARBA00022692"/>
    </source>
</evidence>
<protein>
    <recommendedName>
        <fullName evidence="8">Hydrogen voltage-gated channel 1</fullName>
    </recommendedName>
</protein>
<feature type="transmembrane region" description="Helical" evidence="5">
    <location>
        <begin position="102"/>
        <end position="122"/>
    </location>
</feature>
<evidence type="ECO:0008006" key="8">
    <source>
        <dbReference type="Google" id="ProtNLM"/>
    </source>
</evidence>
<accession>A0ABN9U7U3</accession>
<feature type="transmembrane region" description="Helical" evidence="5">
    <location>
        <begin position="72"/>
        <end position="96"/>
    </location>
</feature>
<proteinExistence type="predicted"/>
<gene>
    <name evidence="6" type="ORF">PCOR1329_LOCUS45105</name>
</gene>
<organism evidence="6 7">
    <name type="scientific">Prorocentrum cordatum</name>
    <dbReference type="NCBI Taxonomy" id="2364126"/>
    <lineage>
        <taxon>Eukaryota</taxon>
        <taxon>Sar</taxon>
        <taxon>Alveolata</taxon>
        <taxon>Dinophyceae</taxon>
        <taxon>Prorocentrales</taxon>
        <taxon>Prorocentraceae</taxon>
        <taxon>Prorocentrum</taxon>
    </lineage>
</organism>
<dbReference type="Pfam" id="PF03741">
    <property type="entry name" value="TerC"/>
    <property type="match status" value="1"/>
</dbReference>
<keyword evidence="3 5" id="KW-1133">Transmembrane helix</keyword>
<comment type="subcellular location">
    <subcellularLocation>
        <location evidence="1">Membrane</location>
        <topology evidence="1">Multi-pass membrane protein</topology>
    </subcellularLocation>
</comment>
<reference evidence="6" key="1">
    <citation type="submission" date="2023-10" db="EMBL/GenBank/DDBJ databases">
        <authorList>
            <person name="Chen Y."/>
            <person name="Shah S."/>
            <person name="Dougan E. K."/>
            <person name="Thang M."/>
            <person name="Chan C."/>
        </authorList>
    </citation>
    <scope>NUCLEOTIDE SEQUENCE [LARGE SCALE GENOMIC DNA]</scope>
</reference>